<evidence type="ECO:0000259" key="4">
    <source>
        <dbReference type="Pfam" id="PF16005"/>
    </source>
</evidence>
<dbReference type="GeneTree" id="ENSGT00940000154353"/>
<dbReference type="EMBL" id="AY387066">
    <property type="protein sequence ID" value="AAQ91036.1"/>
    <property type="molecule type" value="mRNA"/>
</dbReference>
<keyword evidence="7" id="KW-1185">Reference proteome</keyword>
<dbReference type="Ensembl" id="ENSRNOT00000113744.2">
    <property type="protein sequence ID" value="ENSRNOP00000093155.2"/>
    <property type="gene ID" value="ENSRNOG00000069823.2"/>
</dbReference>
<gene>
    <name evidence="8" type="primary">ENSRNOG00000069823</name>
</gene>
<keyword evidence="2" id="KW-0694">RNA-binding</keyword>
<keyword evidence="3" id="KW-0732">Signal</keyword>
<sequence length="198" mass="22618">MCLYALILVFLAAFTAGGHPSSPPVVDTLQGKVLGKYFSLEGFPFANPPLGSRSRGMSEMEMDAANKNSWWMIPENFESPFMFFIDEDQEQHIFGHGDKYLRCIEEHSSTFIQLEGWFTASGQTRVTVVGPFRAKHWLVDMIWNLCNQEAYHRARGQEMLDLVRKQPLTRAHLDASLTVQALDWGLFLDIKDLVTTWD</sequence>
<accession>A0A8I6AWM4</accession>
<dbReference type="FunFam" id="3.30.1370.10:FF:000071">
    <property type="entry name" value="KH domain containing 1 like"/>
    <property type="match status" value="1"/>
</dbReference>
<evidence type="ECO:0000313" key="8">
    <source>
        <dbReference type="RGD" id="150341083"/>
    </source>
</evidence>
<feature type="domain" description="KH-like RNA-binding" evidence="4">
    <location>
        <begin position="68"/>
        <end position="149"/>
    </location>
</feature>
<dbReference type="RGD" id="150341083">
    <property type="gene designation" value="ENSRNOG00000069823"/>
</dbReference>
<proteinExistence type="evidence at transcript level"/>
<evidence type="ECO:0000313" key="7">
    <source>
        <dbReference type="Proteomes" id="UP000002494"/>
    </source>
</evidence>
<dbReference type="VEuPathDB" id="HostDB:ENSRNOG00000063212"/>
<dbReference type="GO" id="GO:0003723">
    <property type="term" value="F:RNA binding"/>
    <property type="evidence" value="ECO:0007669"/>
    <property type="project" value="UniProtKB-KW"/>
</dbReference>
<dbReference type="PANTHER" id="PTHR31368:SF6">
    <property type="entry name" value="KH HOMOLOGY DOMAIN-CONTAINING PROTEIN 1"/>
    <property type="match status" value="1"/>
</dbReference>
<reference evidence="5" key="1">
    <citation type="submission" date="2003-09" db="EMBL/GenBank/DDBJ databases">
        <title>Liver regeneration after PH.</title>
        <authorList>
            <person name="Xu C.S."/>
            <person name="Chang C.F."/>
            <person name="Han H.P."/>
            <person name="Wang G.P."/>
            <person name="Chai L.Q."/>
            <person name="Yuan J.Y."/>
            <person name="Yang K.J."/>
            <person name="Zhao L.F."/>
            <person name="Ma H."/>
            <person name="Wang L."/>
            <person name="Wang S.F."/>
            <person name="Xing X.K."/>
            <person name="Shen G.M."/>
            <person name="Shi J.B."/>
            <person name="Rahman S."/>
            <person name="Wang Q.N."/>
            <person name="Zhang J.B."/>
        </authorList>
    </citation>
    <scope>NUCLEOTIDE SEQUENCE</scope>
    <source>
        <strain evidence="5">Sprague-Dawley</strain>
    </source>
</reference>
<accession>Q6TUG4</accession>
<dbReference type="Proteomes" id="UP000002494">
    <property type="component" value="Chromosome 19"/>
</dbReference>
<reference evidence="6 7" key="2">
    <citation type="journal article" date="2004" name="Nature">
        <title>Genome sequence of the Brown Norway rat yields insights into mammalian evolution.</title>
        <authorList>
            <consortium name="Rat Genome Sequencing Project Consortium"/>
            <person name="Gibbs R.A."/>
            <person name="Weinstock G.M."/>
            <person name="Metzker M.L."/>
            <person name="Muzny D.M."/>
            <person name="Sodergren E.J."/>
            <person name="Scherer S."/>
            <person name="Scott G."/>
            <person name="Steffen D."/>
            <person name="Worley K.C."/>
            <person name="Burch P.E."/>
            <person name="Okwuonu G."/>
            <person name="Hines S."/>
            <person name="Lewis L."/>
            <person name="Deramo C."/>
            <person name="Delgado O."/>
            <person name="Dugan-Rocha S."/>
            <person name="Miner G."/>
            <person name="Morgan M."/>
            <person name="Hawes A."/>
            <person name="Gill R."/>
            <person name="Holt R.A."/>
            <person name="Adams M.D."/>
            <person name="Amanatides P.G."/>
            <person name="Baden-Tillson H."/>
            <person name="Barnstead M."/>
            <person name="Chin S."/>
            <person name="Evans C.A."/>
            <person name="Ferriera S."/>
            <person name="Fosler C."/>
            <person name="Glodek A."/>
            <person name="Gu Z."/>
            <person name="Jennings D."/>
            <person name="Kraft C.L."/>
            <person name="Nguyen T."/>
            <person name="Pfannkoch C.M."/>
            <person name="Sitter C."/>
            <person name="Sutton G.G."/>
            <person name="Venter J.C."/>
            <person name="Woodage T."/>
            <person name="Smith D."/>
            <person name="Lee H.-M."/>
            <person name="Gustafson E."/>
            <person name="Cahill P."/>
            <person name="Kana A."/>
            <person name="Doucette-Stamm L."/>
            <person name="Weinstock K."/>
            <person name="Fechtel K."/>
            <person name="Weiss R.B."/>
            <person name="Dunn D.M."/>
            <person name="Green E.D."/>
            <person name="Blakesley R.W."/>
            <person name="Bouffard G.G."/>
            <person name="De Jong P.J."/>
            <person name="Osoegawa K."/>
            <person name="Zhu B."/>
            <person name="Marra M."/>
            <person name="Schein J."/>
            <person name="Bosdet I."/>
            <person name="Fjell C."/>
            <person name="Jones S."/>
            <person name="Krzywinski M."/>
            <person name="Mathewson C."/>
            <person name="Siddiqui A."/>
            <person name="Wye N."/>
            <person name="McPherson J."/>
            <person name="Zhao S."/>
            <person name="Fraser C.M."/>
            <person name="Shetty J."/>
            <person name="Shatsman S."/>
            <person name="Geer K."/>
            <person name="Chen Y."/>
            <person name="Abramzon S."/>
            <person name="Nierman W.C."/>
            <person name="Havlak P.H."/>
            <person name="Chen R."/>
            <person name="Durbin K.J."/>
            <person name="Egan A."/>
            <person name="Ren Y."/>
            <person name="Song X.-Z."/>
            <person name="Li B."/>
            <person name="Liu Y."/>
            <person name="Qin X."/>
            <person name="Cawley S."/>
            <person name="Cooney A.J."/>
            <person name="D'Souza L.M."/>
            <person name="Martin K."/>
            <person name="Wu J.Q."/>
            <person name="Gonzalez-Garay M.L."/>
            <person name="Jackson A.R."/>
            <person name="Kalafus K.J."/>
            <person name="McLeod M.P."/>
            <person name="Milosavljevic A."/>
            <person name="Virk D."/>
            <person name="Volkov A."/>
            <person name="Wheeler D.A."/>
            <person name="Zhang Z."/>
            <person name="Bailey J.A."/>
            <person name="Eichler E.E."/>
            <person name="Tuzun E."/>
            <person name="Birney E."/>
            <person name="Mongin E."/>
            <person name="Ureta-Vidal A."/>
            <person name="Woodwark C."/>
            <person name="Zdobnov E."/>
            <person name="Bork P."/>
            <person name="Suyama M."/>
            <person name="Torrents D."/>
            <person name="Alexandersson M."/>
            <person name="Trask B.J."/>
            <person name="Young J.M."/>
            <person name="Huang H."/>
            <person name="Wang H."/>
            <person name="Xing H."/>
            <person name="Daniels S."/>
            <person name="Gietzen D."/>
            <person name="Schmidt J."/>
            <person name="Stevens K."/>
            <person name="Vitt U."/>
            <person name="Wingrove J."/>
            <person name="Camara F."/>
            <person name="Mar Alba M."/>
            <person name="Abril J.F."/>
            <person name="Guigo R."/>
            <person name="Smit A."/>
            <person name="Dubchak I."/>
            <person name="Rubin E.M."/>
            <person name="Couronne O."/>
            <person name="Poliakov A."/>
            <person name="Huebner N."/>
            <person name="Ganten D."/>
            <person name="Goesele C."/>
            <person name="Hummel O."/>
            <person name="Kreitler T."/>
            <person name="Lee Y.-A."/>
            <person name="Monti J."/>
            <person name="Schulz H."/>
            <person name="Zimdahl H."/>
            <person name="Himmelbauer H."/>
            <person name="Lehrach H."/>
            <person name="Jacob H.J."/>
            <person name="Bromberg S."/>
            <person name="Gullings-Handley J."/>
            <person name="Jensen-Seaman M.I."/>
            <person name="Kwitek A.E."/>
            <person name="Lazar J."/>
            <person name="Pasko D."/>
            <person name="Tonellato P.J."/>
            <person name="Twigger S."/>
            <person name="Ponting C.P."/>
            <person name="Duarte J.M."/>
            <person name="Rice S."/>
            <person name="Goodstadt L."/>
            <person name="Beatson S.A."/>
            <person name="Emes R.D."/>
            <person name="Winter E.E."/>
            <person name="Webber C."/>
            <person name="Brandt P."/>
            <person name="Nyakatura G."/>
            <person name="Adetobi M."/>
            <person name="Chiaromonte F."/>
            <person name="Elnitski L."/>
            <person name="Eswara P."/>
            <person name="Hardison R.C."/>
            <person name="Hou M."/>
            <person name="Kolbe D."/>
            <person name="Makova K."/>
            <person name="Miller W."/>
            <person name="Nekrutenko A."/>
            <person name="Riemer C."/>
            <person name="Schwartz S."/>
            <person name="Taylor J."/>
            <person name="Yang S."/>
            <person name="Zhang Y."/>
            <person name="Lindpaintner K."/>
            <person name="Andrews T.D."/>
            <person name="Caccamo M."/>
            <person name="Clamp M."/>
            <person name="Clarke L."/>
            <person name="Curwen V."/>
            <person name="Durbin R.M."/>
            <person name="Eyras E."/>
            <person name="Searle S.M."/>
            <person name="Cooper G.M."/>
            <person name="Batzoglou S."/>
            <person name="Brudno M."/>
            <person name="Sidow A."/>
            <person name="Stone E.A."/>
            <person name="Payseur B.A."/>
            <person name="Bourque G."/>
            <person name="Lopez-Otin C."/>
            <person name="Puente X.S."/>
            <person name="Chakrabarti K."/>
            <person name="Chatterji S."/>
            <person name="Dewey C."/>
            <person name="Pachter L."/>
            <person name="Bray N."/>
            <person name="Yap V.B."/>
            <person name="Caspi A."/>
            <person name="Tesler G."/>
            <person name="Pevzner P.A."/>
            <person name="Haussler D."/>
            <person name="Roskin K.M."/>
            <person name="Baertsch R."/>
            <person name="Clawson H."/>
            <person name="Furey T.S."/>
            <person name="Hinrichs A.S."/>
            <person name="Karolchik D."/>
            <person name="Kent W.J."/>
            <person name="Rosenbloom K.R."/>
            <person name="Trumbower H."/>
            <person name="Weirauch M."/>
            <person name="Cooper D.N."/>
            <person name="Stenson P.D."/>
            <person name="Ma B."/>
            <person name="Brent M."/>
            <person name="Arumugam M."/>
            <person name="Shteynberg D."/>
            <person name="Copley R.R."/>
            <person name="Taylor M.S."/>
            <person name="Riethman H."/>
            <person name="Mudunuri U."/>
            <person name="Peterson J."/>
            <person name="Guyer M."/>
            <person name="Felsenfeld A."/>
            <person name="Old S."/>
            <person name="Mockrin S."/>
            <person name="Collins F.S."/>
        </authorList>
    </citation>
    <scope>NUCLEOTIDE SEQUENCE [LARGE SCALE GENOMIC DNA]</scope>
    <source>
        <strain evidence="6 7">Brown Norway</strain>
    </source>
</reference>
<dbReference type="ExpressionAtlas" id="Q6TUG4">
    <property type="expression patterns" value="baseline and differential"/>
</dbReference>
<evidence type="ECO:0000256" key="3">
    <source>
        <dbReference type="SAM" id="SignalP"/>
    </source>
</evidence>
<feature type="signal peptide" evidence="3">
    <location>
        <begin position="1"/>
        <end position="17"/>
    </location>
</feature>
<evidence type="ECO:0000256" key="2">
    <source>
        <dbReference type="ARBA" id="ARBA00022884"/>
    </source>
</evidence>
<dbReference type="PANTHER" id="PTHR31368">
    <property type="entry name" value="DEVELOPMENT PLURPOTENCY-ASSOCIATED PROTEIN 1/5 FAMILY MEMBER"/>
    <property type="match status" value="1"/>
</dbReference>
<dbReference type="AGR" id="RGD:150341083"/>
<dbReference type="HOGENOM" id="CLU_1377734_0_0_1"/>
<evidence type="ECO:0000313" key="5">
    <source>
        <dbReference type="EMBL" id="AAQ91036.1"/>
    </source>
</evidence>
<dbReference type="Bgee" id="ENSRNOG00000015438">
    <property type="expression patterns" value="Expressed in liver and 18 other cell types or tissues"/>
</dbReference>
<evidence type="ECO:0000313" key="6">
    <source>
        <dbReference type="Ensembl" id="ENSRNOP00000093155.2"/>
    </source>
</evidence>
<dbReference type="Pfam" id="PF16005">
    <property type="entry name" value="MOEP19"/>
    <property type="match status" value="1"/>
</dbReference>
<dbReference type="ESTHER" id="ratno-Ces1e">
    <property type="family name" value="Carb_B_Chordata"/>
</dbReference>
<dbReference type="InterPro" id="IPR036612">
    <property type="entry name" value="KH_dom_type_1_sf"/>
</dbReference>
<reference evidence="6" key="3">
    <citation type="submission" date="2025-05" db="UniProtKB">
        <authorList>
            <consortium name="Ensembl"/>
        </authorList>
    </citation>
    <scope>IDENTIFICATION</scope>
    <source>
        <strain evidence="6">Brown Norway</strain>
    </source>
</reference>
<feature type="chain" id="PRO_5015098500" evidence="3">
    <location>
        <begin position="18"/>
        <end position="198"/>
    </location>
</feature>
<dbReference type="AlphaFoldDB" id="Q6TUG4"/>
<dbReference type="SUPFAM" id="SSF54791">
    <property type="entry name" value="Eukaryotic type KH-domain (KH-domain type I)"/>
    <property type="match status" value="1"/>
</dbReference>
<organism evidence="5">
    <name type="scientific">Rattus norvegicus</name>
    <name type="common">Rat</name>
    <dbReference type="NCBI Taxonomy" id="10116"/>
    <lineage>
        <taxon>Eukaryota</taxon>
        <taxon>Metazoa</taxon>
        <taxon>Chordata</taxon>
        <taxon>Craniata</taxon>
        <taxon>Vertebrata</taxon>
        <taxon>Euteleostomi</taxon>
        <taxon>Mammalia</taxon>
        <taxon>Eutheria</taxon>
        <taxon>Euarchontoglires</taxon>
        <taxon>Glires</taxon>
        <taxon>Rodentia</taxon>
        <taxon>Myomorpha</taxon>
        <taxon>Muroidea</taxon>
        <taxon>Muridae</taxon>
        <taxon>Murinae</taxon>
        <taxon>Rattus</taxon>
    </lineage>
</organism>
<dbReference type="CDD" id="cd12795">
    <property type="entry name" value="FILIA_N_like"/>
    <property type="match status" value="1"/>
</dbReference>
<name>Q6TUG4_RAT</name>
<evidence type="ECO:0000256" key="1">
    <source>
        <dbReference type="ARBA" id="ARBA00009081"/>
    </source>
</evidence>
<protein>
    <submittedName>
        <fullName evidence="5">LRRGT00080</fullName>
    </submittedName>
</protein>
<dbReference type="InterPro" id="IPR031952">
    <property type="entry name" value="MOEP19_KH-like"/>
</dbReference>
<dbReference type="Gene3D" id="3.30.1370.10">
    <property type="entry name" value="K Homology domain, type 1"/>
    <property type="match status" value="1"/>
</dbReference>
<comment type="similarity">
    <text evidence="1">Belongs to the KHDC1 family.</text>
</comment>